<reference evidence="1 2" key="1">
    <citation type="submission" date="2019-04" db="EMBL/GenBank/DDBJ databases">
        <authorList>
            <person name="Li M."/>
            <person name="Gao C."/>
        </authorList>
    </citation>
    <scope>NUCLEOTIDE SEQUENCE [LARGE SCALE GENOMIC DNA]</scope>
    <source>
        <strain evidence="1 2">BGMRC 2031</strain>
    </source>
</reference>
<sequence>MELIDNISRLLGDDLKQTLRPGARLKIAASCFSMYALEALKAELEKIDELNSTSMTVSGTAIFLMN</sequence>
<protein>
    <submittedName>
        <fullName evidence="1">Uncharacterized protein</fullName>
    </submittedName>
</protein>
<accession>A0ABY2SHX8</accession>
<dbReference type="EMBL" id="SZPQ01000045">
    <property type="protein sequence ID" value="TKI03406.1"/>
    <property type="molecule type" value="Genomic_DNA"/>
</dbReference>
<gene>
    <name evidence="1" type="ORF">FCN80_21770</name>
</gene>
<comment type="caution">
    <text evidence="1">The sequence shown here is derived from an EMBL/GenBank/DDBJ whole genome shotgun (WGS) entry which is preliminary data.</text>
</comment>
<keyword evidence="2" id="KW-1185">Reference proteome</keyword>
<name>A0ABY2SHX8_9HYPH</name>
<organism evidence="1 2">
    <name type="scientific">Martelella alba</name>
    <dbReference type="NCBI Taxonomy" id="2590451"/>
    <lineage>
        <taxon>Bacteria</taxon>
        <taxon>Pseudomonadati</taxon>
        <taxon>Pseudomonadota</taxon>
        <taxon>Alphaproteobacteria</taxon>
        <taxon>Hyphomicrobiales</taxon>
        <taxon>Aurantimonadaceae</taxon>
        <taxon>Martelella</taxon>
    </lineage>
</organism>
<dbReference type="Proteomes" id="UP000305202">
    <property type="component" value="Unassembled WGS sequence"/>
</dbReference>
<evidence type="ECO:0000313" key="1">
    <source>
        <dbReference type="EMBL" id="TKI03406.1"/>
    </source>
</evidence>
<dbReference type="RefSeq" id="WP_136992444.1">
    <property type="nucleotide sequence ID" value="NZ_SZPQ01000045.1"/>
</dbReference>
<proteinExistence type="predicted"/>
<evidence type="ECO:0000313" key="2">
    <source>
        <dbReference type="Proteomes" id="UP000305202"/>
    </source>
</evidence>